<keyword evidence="4" id="KW-0067">ATP-binding</keyword>
<gene>
    <name evidence="6" type="ORF">CEY15_06360</name>
</gene>
<name>A0A2A2WRN7_9ACTN</name>
<dbReference type="RefSeq" id="WP_095717753.1">
    <property type="nucleotide sequence ID" value="NZ_NTGA01000012.1"/>
</dbReference>
<accession>A0A2A2WRN7</accession>
<dbReference type="GO" id="GO:0005524">
    <property type="term" value="F:ATP binding"/>
    <property type="evidence" value="ECO:0007669"/>
    <property type="project" value="UniProtKB-KW"/>
</dbReference>
<dbReference type="OrthoDB" id="3787729at2"/>
<sequence>MSGTAEIYDAVLRPGKLELLRGWIAHQPWFDGEPELLEQVTAYRFVDPDGEVGMESFLVSDGARTFHVPVTYRGAELPGAQDALVGTLEHSVLGRRWVYDAPADPVYVAEVLRVISHRDTAADHLAVADGTVSPSPVNVRGGGDGASGDSEAAAAPEVIRLISEENDAESDRPLIGSPGTLSGTWQSADGTHSAVFVVVA</sequence>
<evidence type="ECO:0000256" key="4">
    <source>
        <dbReference type="ARBA" id="ARBA00022840"/>
    </source>
</evidence>
<proteinExistence type="predicted"/>
<comment type="caution">
    <text evidence="6">The sequence shown here is derived from an EMBL/GenBank/DDBJ whole genome shotgun (WGS) entry which is preliminary data.</text>
</comment>
<dbReference type="EMBL" id="NTGA01000012">
    <property type="protein sequence ID" value="PAY23860.1"/>
    <property type="molecule type" value="Genomic_DNA"/>
</dbReference>
<evidence type="ECO:0000256" key="2">
    <source>
        <dbReference type="ARBA" id="ARBA00022741"/>
    </source>
</evidence>
<feature type="domain" description="Maltokinase N-terminal cap" evidence="5">
    <location>
        <begin position="23"/>
        <end position="104"/>
    </location>
</feature>
<organism evidence="6 7">
    <name type="scientific">Dietzia natronolimnaea</name>
    <dbReference type="NCBI Taxonomy" id="161920"/>
    <lineage>
        <taxon>Bacteria</taxon>
        <taxon>Bacillati</taxon>
        <taxon>Actinomycetota</taxon>
        <taxon>Actinomycetes</taxon>
        <taxon>Mycobacteriales</taxon>
        <taxon>Dietziaceae</taxon>
        <taxon>Dietzia</taxon>
    </lineage>
</organism>
<keyword evidence="7" id="KW-1185">Reference proteome</keyword>
<dbReference type="Proteomes" id="UP000218810">
    <property type="component" value="Unassembled WGS sequence"/>
</dbReference>
<keyword evidence="1" id="KW-0808">Transferase</keyword>
<protein>
    <recommendedName>
        <fullName evidence="5">Maltokinase N-terminal cap domain-containing protein</fullName>
    </recommendedName>
</protein>
<keyword evidence="2" id="KW-0547">Nucleotide-binding</keyword>
<evidence type="ECO:0000313" key="7">
    <source>
        <dbReference type="Proteomes" id="UP000218810"/>
    </source>
</evidence>
<evidence type="ECO:0000256" key="1">
    <source>
        <dbReference type="ARBA" id="ARBA00022679"/>
    </source>
</evidence>
<dbReference type="InterPro" id="IPR040999">
    <property type="entry name" value="Mak_N_cap"/>
</dbReference>
<reference evidence="7" key="1">
    <citation type="submission" date="2017-09" db="EMBL/GenBank/DDBJ databases">
        <authorList>
            <person name="Zhang Y."/>
            <person name="Huang X."/>
            <person name="Liu J."/>
            <person name="Lu L."/>
            <person name="Peng K."/>
        </authorList>
    </citation>
    <scope>NUCLEOTIDE SEQUENCE [LARGE SCALE GENOMIC DNA]</scope>
    <source>
        <strain evidence="7">S-XJ-1</strain>
    </source>
</reference>
<dbReference type="GO" id="GO:0016301">
    <property type="term" value="F:kinase activity"/>
    <property type="evidence" value="ECO:0007669"/>
    <property type="project" value="UniProtKB-KW"/>
</dbReference>
<evidence type="ECO:0000256" key="3">
    <source>
        <dbReference type="ARBA" id="ARBA00022777"/>
    </source>
</evidence>
<evidence type="ECO:0000313" key="6">
    <source>
        <dbReference type="EMBL" id="PAY23860.1"/>
    </source>
</evidence>
<dbReference type="Pfam" id="PF18085">
    <property type="entry name" value="Mak_N_cap"/>
    <property type="match status" value="1"/>
</dbReference>
<evidence type="ECO:0000259" key="5">
    <source>
        <dbReference type="Pfam" id="PF18085"/>
    </source>
</evidence>
<keyword evidence="3" id="KW-0418">Kinase</keyword>
<dbReference type="AlphaFoldDB" id="A0A2A2WRN7"/>